<reference evidence="2" key="1">
    <citation type="submission" date="2019-03" db="EMBL/GenBank/DDBJ databases">
        <title>WGS assembly of Setaria viridis.</title>
        <authorList>
            <person name="Huang P."/>
            <person name="Jenkins J."/>
            <person name="Grimwood J."/>
            <person name="Barry K."/>
            <person name="Healey A."/>
            <person name="Mamidi S."/>
            <person name="Sreedasyam A."/>
            <person name="Shu S."/>
            <person name="Feldman M."/>
            <person name="Wu J."/>
            <person name="Yu Y."/>
            <person name="Chen C."/>
            <person name="Johnson J."/>
            <person name="Rokhsar D."/>
            <person name="Baxter I."/>
            <person name="Schmutz J."/>
            <person name="Brutnell T."/>
            <person name="Kellogg E."/>
        </authorList>
    </citation>
    <scope>NUCLEOTIDE SEQUENCE [LARGE SCALE GENOMIC DNA]</scope>
</reference>
<evidence type="ECO:0000313" key="2">
    <source>
        <dbReference type="EMBL" id="TKW09590.1"/>
    </source>
</evidence>
<name>A0A4U6U232_SETVI</name>
<sequence length="81" mass="9219">MCLARWKRDTGHGRRLSLPKILALLMLTLLRLCPCTIRPARRPSDFHHHCWPSMVRFRINPIPVRRCSAALHGDASGLGLP</sequence>
<keyword evidence="3" id="KW-1185">Reference proteome</keyword>
<keyword evidence="1" id="KW-0732">Signal</keyword>
<evidence type="ECO:0000256" key="1">
    <source>
        <dbReference type="SAM" id="SignalP"/>
    </source>
</evidence>
<proteinExistence type="predicted"/>
<dbReference type="AlphaFoldDB" id="A0A4U6U232"/>
<evidence type="ECO:0000313" key="3">
    <source>
        <dbReference type="Proteomes" id="UP000298652"/>
    </source>
</evidence>
<gene>
    <name evidence="2" type="ORF">SEVIR_6G113040v2</name>
</gene>
<dbReference type="Proteomes" id="UP000298652">
    <property type="component" value="Chromosome 6"/>
</dbReference>
<feature type="chain" id="PRO_5020672433" description="Secreted protein" evidence="1">
    <location>
        <begin position="36"/>
        <end position="81"/>
    </location>
</feature>
<dbReference type="OMA" id="MVRFRIN"/>
<protein>
    <recommendedName>
        <fullName evidence="4">Secreted protein</fullName>
    </recommendedName>
</protein>
<dbReference type="Gramene" id="TKW09590">
    <property type="protein sequence ID" value="TKW09590"/>
    <property type="gene ID" value="SEVIR_6G113040v2"/>
</dbReference>
<organism evidence="2 3">
    <name type="scientific">Setaria viridis</name>
    <name type="common">Green bristlegrass</name>
    <name type="synonym">Setaria italica subsp. viridis</name>
    <dbReference type="NCBI Taxonomy" id="4556"/>
    <lineage>
        <taxon>Eukaryota</taxon>
        <taxon>Viridiplantae</taxon>
        <taxon>Streptophyta</taxon>
        <taxon>Embryophyta</taxon>
        <taxon>Tracheophyta</taxon>
        <taxon>Spermatophyta</taxon>
        <taxon>Magnoliopsida</taxon>
        <taxon>Liliopsida</taxon>
        <taxon>Poales</taxon>
        <taxon>Poaceae</taxon>
        <taxon>PACMAD clade</taxon>
        <taxon>Panicoideae</taxon>
        <taxon>Panicodae</taxon>
        <taxon>Paniceae</taxon>
        <taxon>Cenchrinae</taxon>
        <taxon>Setaria</taxon>
    </lineage>
</organism>
<accession>A0A4U6U232</accession>
<dbReference type="EMBL" id="CM016557">
    <property type="protein sequence ID" value="TKW09590.1"/>
    <property type="molecule type" value="Genomic_DNA"/>
</dbReference>
<evidence type="ECO:0008006" key="4">
    <source>
        <dbReference type="Google" id="ProtNLM"/>
    </source>
</evidence>
<feature type="signal peptide" evidence="1">
    <location>
        <begin position="1"/>
        <end position="35"/>
    </location>
</feature>